<dbReference type="PANTHER" id="PTHR17408:SF0">
    <property type="entry name" value="HISTONE RNA HAIRPIN-BINDING PROTEIN"/>
    <property type="match status" value="1"/>
</dbReference>
<comment type="similarity">
    <text evidence="1">Belongs to the SLBP family.</text>
</comment>
<dbReference type="GO" id="GO:0071207">
    <property type="term" value="F:histone pre-mRNA stem-loop binding"/>
    <property type="evidence" value="ECO:0007669"/>
    <property type="project" value="TreeGrafter"/>
</dbReference>
<comment type="caution">
    <text evidence="4">The sequence shown here is derived from an EMBL/GenBank/DDBJ whole genome shotgun (WGS) entry which is preliminary data.</text>
</comment>
<dbReference type="GO" id="GO:0051028">
    <property type="term" value="P:mRNA transport"/>
    <property type="evidence" value="ECO:0007669"/>
    <property type="project" value="TreeGrafter"/>
</dbReference>
<dbReference type="Proteomes" id="UP001162162">
    <property type="component" value="Unassembled WGS sequence"/>
</dbReference>
<evidence type="ECO:0000256" key="2">
    <source>
        <dbReference type="ARBA" id="ARBA00022884"/>
    </source>
</evidence>
<keyword evidence="2" id="KW-0694">RNA-binding</keyword>
<accession>A0AAV8XNQ6</accession>
<reference evidence="4" key="1">
    <citation type="journal article" date="2023" name="Insect Mol. Biol.">
        <title>Genome sequencing provides insights into the evolution of gene families encoding plant cell wall-degrading enzymes in longhorned beetles.</title>
        <authorList>
            <person name="Shin N.R."/>
            <person name="Okamura Y."/>
            <person name="Kirsch R."/>
            <person name="Pauchet Y."/>
        </authorList>
    </citation>
    <scope>NUCLEOTIDE SEQUENCE</scope>
    <source>
        <strain evidence="4">AMC_N1</strain>
    </source>
</reference>
<dbReference type="Pfam" id="PF15247">
    <property type="entry name" value="SLBP_RNA_bind"/>
    <property type="match status" value="1"/>
</dbReference>
<gene>
    <name evidence="4" type="ORF">NQ318_017729</name>
</gene>
<dbReference type="GO" id="GO:0003729">
    <property type="term" value="F:mRNA binding"/>
    <property type="evidence" value="ECO:0007669"/>
    <property type="project" value="InterPro"/>
</dbReference>
<evidence type="ECO:0000313" key="5">
    <source>
        <dbReference type="Proteomes" id="UP001162162"/>
    </source>
</evidence>
<feature type="domain" description="Histone RNA hairpin-binding protein RNA-binding" evidence="3">
    <location>
        <begin position="101"/>
        <end position="166"/>
    </location>
</feature>
<protein>
    <recommendedName>
        <fullName evidence="3">Histone RNA hairpin-binding protein RNA-binding domain-containing protein</fullName>
    </recommendedName>
</protein>
<dbReference type="AlphaFoldDB" id="A0AAV8XNQ6"/>
<dbReference type="Gene3D" id="1.10.8.1120">
    <property type="entry name" value="Histone RNA hairpin-binding protein RNA-binding domain"/>
    <property type="match status" value="1"/>
</dbReference>
<proteinExistence type="inferred from homology"/>
<dbReference type="GO" id="GO:0005737">
    <property type="term" value="C:cytoplasm"/>
    <property type="evidence" value="ECO:0007669"/>
    <property type="project" value="TreeGrafter"/>
</dbReference>
<organism evidence="4 5">
    <name type="scientific">Aromia moschata</name>
    <dbReference type="NCBI Taxonomy" id="1265417"/>
    <lineage>
        <taxon>Eukaryota</taxon>
        <taxon>Metazoa</taxon>
        <taxon>Ecdysozoa</taxon>
        <taxon>Arthropoda</taxon>
        <taxon>Hexapoda</taxon>
        <taxon>Insecta</taxon>
        <taxon>Pterygota</taxon>
        <taxon>Neoptera</taxon>
        <taxon>Endopterygota</taxon>
        <taxon>Coleoptera</taxon>
        <taxon>Polyphaga</taxon>
        <taxon>Cucujiformia</taxon>
        <taxon>Chrysomeloidea</taxon>
        <taxon>Cerambycidae</taxon>
        <taxon>Cerambycinae</taxon>
        <taxon>Callichromatini</taxon>
        <taxon>Aromia</taxon>
    </lineage>
</organism>
<keyword evidence="5" id="KW-1185">Reference proteome</keyword>
<dbReference type="InterPro" id="IPR029344">
    <property type="entry name" value="SLBP_RNA_bind"/>
</dbReference>
<dbReference type="InterPro" id="IPR026502">
    <property type="entry name" value="SLBP1/SLBP2"/>
</dbReference>
<evidence type="ECO:0000313" key="4">
    <source>
        <dbReference type="EMBL" id="KAJ8940679.1"/>
    </source>
</evidence>
<dbReference type="FunFam" id="1.10.8.1120:FF:000001">
    <property type="entry name" value="Histone RNA hairpin-binding protein-like"/>
    <property type="match status" value="1"/>
</dbReference>
<dbReference type="GO" id="GO:0071204">
    <property type="term" value="C:histone pre-mRNA 3'end processing complex"/>
    <property type="evidence" value="ECO:0007669"/>
    <property type="project" value="TreeGrafter"/>
</dbReference>
<dbReference type="InterPro" id="IPR038294">
    <property type="entry name" value="SLBP_RNA_bind_sf"/>
</dbReference>
<dbReference type="GO" id="GO:0006398">
    <property type="term" value="P:mRNA 3'-end processing by stem-loop binding and cleavage"/>
    <property type="evidence" value="ECO:0007669"/>
    <property type="project" value="TreeGrafter"/>
</dbReference>
<dbReference type="EMBL" id="JAPWTK010000416">
    <property type="protein sequence ID" value="KAJ8940679.1"/>
    <property type="molecule type" value="Genomic_DNA"/>
</dbReference>
<name>A0AAV8XNQ6_9CUCU</name>
<dbReference type="GO" id="GO:0007076">
    <property type="term" value="P:mitotic chromosome condensation"/>
    <property type="evidence" value="ECO:0007669"/>
    <property type="project" value="UniProtKB-ARBA"/>
</dbReference>
<evidence type="ECO:0000256" key="1">
    <source>
        <dbReference type="ARBA" id="ARBA00006151"/>
    </source>
</evidence>
<evidence type="ECO:0000259" key="3">
    <source>
        <dbReference type="Pfam" id="PF15247"/>
    </source>
</evidence>
<sequence length="169" mass="20221">MKEWTADDSNPSPFNKEMFRNFTIRQNEYNSPESRKPNDNIQESTRRVVRSVFTRQSPHISPYKRHHIEETPNKKIQVMKRLGTQIPDEIPSKRPKKEVETDPVVLARRQKQIDFGKNTVGYDNYLKLIPRTPDDPRTPNKFDKYSRRGWDGLIKQWRLKLHKYDPEES</sequence>
<dbReference type="PANTHER" id="PTHR17408">
    <property type="entry name" value="HISTONE RNA HAIRPIN-BINDING PROTEIN"/>
    <property type="match status" value="1"/>
</dbReference>